<evidence type="ECO:0000313" key="3">
    <source>
        <dbReference type="EMBL" id="CAH0376049.1"/>
    </source>
</evidence>
<evidence type="ECO:0000256" key="1">
    <source>
        <dbReference type="ARBA" id="ARBA00008514"/>
    </source>
</evidence>
<name>A0A8J2SYT2_9STRA</name>
<proteinExistence type="inferred from homology"/>
<feature type="compositionally biased region" description="Basic residues" evidence="2">
    <location>
        <begin position="14"/>
        <end position="25"/>
    </location>
</feature>
<comment type="similarity">
    <text evidence="1">Belongs to the MEIG1 family.</text>
</comment>
<dbReference type="Pfam" id="PF15163">
    <property type="entry name" value="Meiosis_expr"/>
    <property type="match status" value="1"/>
</dbReference>
<accession>A0A8J2SYT2</accession>
<evidence type="ECO:0000256" key="2">
    <source>
        <dbReference type="SAM" id="MobiDB-lite"/>
    </source>
</evidence>
<sequence>AGRREHKGCPPRSPRAKRRTRRSSAWRRPPSSCVGRRRLWGLAAACRENRQQERVARRHKMPAREPIRMRRAKAWNVEVENAYRFQCAGWRSAEEYAQGEYGDEISWFSDSGLVEKVQNRQGLFMYFKRCLAASAALPSSSMASSAAWGLARSRGRGPRETRRAQAPRVPRQVPAARQDLRVRERRRPQVEDHDPVDFRTHERKTKTSFRSSYW</sequence>
<dbReference type="Proteomes" id="UP000789595">
    <property type="component" value="Unassembled WGS sequence"/>
</dbReference>
<reference evidence="3" key="1">
    <citation type="submission" date="2021-11" db="EMBL/GenBank/DDBJ databases">
        <authorList>
            <consortium name="Genoscope - CEA"/>
            <person name="William W."/>
        </authorList>
    </citation>
    <scope>NUCLEOTIDE SEQUENCE</scope>
</reference>
<organism evidence="3 4">
    <name type="scientific">Pelagomonas calceolata</name>
    <dbReference type="NCBI Taxonomy" id="35677"/>
    <lineage>
        <taxon>Eukaryota</taxon>
        <taxon>Sar</taxon>
        <taxon>Stramenopiles</taxon>
        <taxon>Ochrophyta</taxon>
        <taxon>Pelagophyceae</taxon>
        <taxon>Pelagomonadales</taxon>
        <taxon>Pelagomonadaceae</taxon>
        <taxon>Pelagomonas</taxon>
    </lineage>
</organism>
<keyword evidence="4" id="KW-1185">Reference proteome</keyword>
<comment type="caution">
    <text evidence="3">The sequence shown here is derived from an EMBL/GenBank/DDBJ whole genome shotgun (WGS) entry which is preliminary data.</text>
</comment>
<protein>
    <submittedName>
        <fullName evidence="3">Uncharacterized protein</fullName>
    </submittedName>
</protein>
<feature type="region of interest" description="Disordered" evidence="2">
    <location>
        <begin position="1"/>
        <end position="32"/>
    </location>
</feature>
<dbReference type="GO" id="GO:0005634">
    <property type="term" value="C:nucleus"/>
    <property type="evidence" value="ECO:0007669"/>
    <property type="project" value="InterPro"/>
</dbReference>
<gene>
    <name evidence="3" type="ORF">PECAL_5P06030</name>
</gene>
<evidence type="ECO:0000313" key="4">
    <source>
        <dbReference type="Proteomes" id="UP000789595"/>
    </source>
</evidence>
<dbReference type="EMBL" id="CAKKNE010000005">
    <property type="protein sequence ID" value="CAH0376049.1"/>
    <property type="molecule type" value="Genomic_DNA"/>
</dbReference>
<dbReference type="PANTHER" id="PTHR17008:SF1">
    <property type="entry name" value="MEIOSIS EXPRESSED GENE 1 PROTEIN HOMOLOG"/>
    <property type="match status" value="1"/>
</dbReference>
<feature type="non-terminal residue" evidence="3">
    <location>
        <position position="1"/>
    </location>
</feature>
<dbReference type="OrthoDB" id="10023051at2759"/>
<dbReference type="PANTHER" id="PTHR17008">
    <property type="entry name" value="MEIOSIS-EXPRESSED GENE 1 PROTEIN"/>
    <property type="match status" value="1"/>
</dbReference>
<feature type="compositionally biased region" description="Basic and acidic residues" evidence="2">
    <location>
        <begin position="178"/>
        <end position="200"/>
    </location>
</feature>
<feature type="region of interest" description="Disordered" evidence="2">
    <location>
        <begin position="150"/>
        <end position="214"/>
    </location>
</feature>
<dbReference type="AlphaFoldDB" id="A0A8J2SYT2"/>
<dbReference type="InterPro" id="IPR020186">
    <property type="entry name" value="Meiosis-expressed_gene_1"/>
</dbReference>